<dbReference type="RefSeq" id="XP_028517358.1">
    <property type="nucleotide sequence ID" value="XM_028661557.1"/>
</dbReference>
<reference evidence="2" key="1">
    <citation type="submission" date="2022-11" db="UniProtKB">
        <authorList>
            <consortium name="EnsemblMetazoa"/>
        </authorList>
    </citation>
    <scope>IDENTIFICATION</scope>
</reference>
<keyword evidence="3" id="KW-1185">Reference proteome</keyword>
<dbReference type="InterPro" id="IPR053320">
    <property type="entry name" value="Protein_DD3-3_O-glyco"/>
</dbReference>
<dbReference type="Proteomes" id="UP000887567">
    <property type="component" value="Unplaced"/>
</dbReference>
<dbReference type="PANTHER" id="PTHR35170">
    <property type="entry name" value="PROTEIN DD3-3"/>
    <property type="match status" value="1"/>
</dbReference>
<proteinExistence type="predicted"/>
<sequence length="551" mass="63245">MDLKAILLVLFSLFAVGLTDINMHNPRGCNNRLNEPKRGRRNAKRLFDSQNNNRGGHNVGKPMYYYSGSYLPIQWAHQHTCGDQNNNCEVVIQYMCDKKLRDGATTATIPDNPKSCKNGDCNSDVRYGMHEDHDYYKDCKTRERNRGLFTSTQRLRGQTARFTRQERKGTRYAYECPEERDYYPYWHPTPWKDIAVLTNNAMRCEYYKQQSENVKGRGYCKVDGNLGSTVIPNNKAACLAFKHPNATRVQWLNKPAHGIPPPDCVLSQWSRDNHQGNTIGGYFMSYNWKVPDIDEDNCVVRIRYNISTGEYDGWDPNVNYKKNGNMKINIGMNFGLTFREARARGYFLRNNPSVMIFSNAPKLRLRVNIDTGNFGRTFQDRSHVFSIRKRPASLKGKKIHNVNVRGKRGNIVQVFPSVEYDFVPNTLVIPEGDYVHFQWTGSDTNPRNNDGQGKRGTDRSNVILIHSEPNKSPPRVYGQWSRNYPAKITNGNFLGFTEKDLKTLATISGSPYFDLPPRMVKGCGTYHYISTRNNAFSNRSQKGRIIVNSCK</sequence>
<protein>
    <recommendedName>
        <fullName evidence="4">Protein DD3-3</fullName>
    </recommendedName>
</protein>
<organism evidence="2 3">
    <name type="scientific">Exaiptasia diaphana</name>
    <name type="common">Tropical sea anemone</name>
    <name type="synonym">Aiptasia pulchella</name>
    <dbReference type="NCBI Taxonomy" id="2652724"/>
    <lineage>
        <taxon>Eukaryota</taxon>
        <taxon>Metazoa</taxon>
        <taxon>Cnidaria</taxon>
        <taxon>Anthozoa</taxon>
        <taxon>Hexacorallia</taxon>
        <taxon>Actiniaria</taxon>
        <taxon>Aiptasiidae</taxon>
        <taxon>Exaiptasia</taxon>
    </lineage>
</organism>
<keyword evidence="1" id="KW-0732">Signal</keyword>
<evidence type="ECO:0000313" key="2">
    <source>
        <dbReference type="EnsemblMetazoa" id="XP_028517358.1"/>
    </source>
</evidence>
<feature type="signal peptide" evidence="1">
    <location>
        <begin position="1"/>
        <end position="19"/>
    </location>
</feature>
<dbReference type="EnsemblMetazoa" id="XM_028661557.1">
    <property type="protein sequence ID" value="XP_028517358.1"/>
    <property type="gene ID" value="LOC110246782"/>
</dbReference>
<name>A0A913YQN0_EXADI</name>
<evidence type="ECO:0000313" key="3">
    <source>
        <dbReference type="Proteomes" id="UP000887567"/>
    </source>
</evidence>
<feature type="chain" id="PRO_5036927174" description="Protein DD3-3" evidence="1">
    <location>
        <begin position="20"/>
        <end position="551"/>
    </location>
</feature>
<dbReference type="AlphaFoldDB" id="A0A913YQN0"/>
<evidence type="ECO:0000256" key="1">
    <source>
        <dbReference type="SAM" id="SignalP"/>
    </source>
</evidence>
<dbReference type="PANTHER" id="PTHR35170:SF1">
    <property type="entry name" value="PROTEIN DD3-3"/>
    <property type="match status" value="1"/>
</dbReference>
<evidence type="ECO:0008006" key="4">
    <source>
        <dbReference type="Google" id="ProtNLM"/>
    </source>
</evidence>
<dbReference type="KEGG" id="epa:110246782"/>
<accession>A0A913YQN0</accession>
<dbReference type="GeneID" id="110246782"/>
<dbReference type="OMA" id="VFEDRSH"/>
<dbReference type="OrthoDB" id="167398at2759"/>